<evidence type="ECO:0000313" key="6">
    <source>
        <dbReference type="EMBL" id="ACM31003.1"/>
    </source>
</evidence>
<protein>
    <submittedName>
        <fullName evidence="6">Oligopeptide ABC transpoter oligopeptide-binding protein</fullName>
    </submittedName>
</protein>
<dbReference type="Gene3D" id="3.40.190.10">
    <property type="entry name" value="Periplasmic binding protein-like II"/>
    <property type="match status" value="1"/>
</dbReference>
<dbReference type="Gene3D" id="3.10.105.10">
    <property type="entry name" value="Dipeptide-binding Protein, Domain 3"/>
    <property type="match status" value="1"/>
</dbReference>
<dbReference type="InterPro" id="IPR006311">
    <property type="entry name" value="TAT_signal"/>
</dbReference>
<proteinExistence type="inferred from homology"/>
<dbReference type="SUPFAM" id="SSF53850">
    <property type="entry name" value="Periplasmic binding protein-like II"/>
    <property type="match status" value="1"/>
</dbReference>
<geneLocation type="plasmid" evidence="6 7">
    <name>pAtK84b</name>
</geneLocation>
<dbReference type="InterPro" id="IPR030678">
    <property type="entry name" value="Peptide/Ni-bd"/>
</dbReference>
<name>B9JPD4_RHIR8</name>
<dbReference type="KEGG" id="ara:Arad_14132"/>
<dbReference type="Proteomes" id="UP000001600">
    <property type="component" value="Plasmid pAtK84b"/>
</dbReference>
<accession>B9JPD4</accession>
<dbReference type="Pfam" id="PF00496">
    <property type="entry name" value="SBP_bac_5"/>
    <property type="match status" value="1"/>
</dbReference>
<evidence type="ECO:0000256" key="2">
    <source>
        <dbReference type="ARBA" id="ARBA00005695"/>
    </source>
</evidence>
<evidence type="ECO:0000256" key="4">
    <source>
        <dbReference type="SAM" id="SignalP"/>
    </source>
</evidence>
<dbReference type="InterPro" id="IPR039424">
    <property type="entry name" value="SBP_5"/>
</dbReference>
<dbReference type="GO" id="GO:1904680">
    <property type="term" value="F:peptide transmembrane transporter activity"/>
    <property type="evidence" value="ECO:0007669"/>
    <property type="project" value="TreeGrafter"/>
</dbReference>
<dbReference type="HOGENOM" id="CLU_017028_7_4_5"/>
<evidence type="ECO:0000256" key="3">
    <source>
        <dbReference type="ARBA" id="ARBA00022729"/>
    </source>
</evidence>
<feature type="domain" description="Solute-binding protein family 5" evidence="5">
    <location>
        <begin position="77"/>
        <end position="415"/>
    </location>
</feature>
<dbReference type="Gene3D" id="3.90.76.10">
    <property type="entry name" value="Dipeptide-binding Protein, Domain 1"/>
    <property type="match status" value="1"/>
</dbReference>
<dbReference type="PROSITE" id="PS51318">
    <property type="entry name" value="TAT"/>
    <property type="match status" value="1"/>
</dbReference>
<keyword evidence="3 4" id="KW-0732">Signal</keyword>
<evidence type="ECO:0000256" key="1">
    <source>
        <dbReference type="ARBA" id="ARBA00004418"/>
    </source>
</evidence>
<comment type="subcellular location">
    <subcellularLocation>
        <location evidence="1">Periplasm</location>
    </subcellularLocation>
</comment>
<reference evidence="6 7" key="1">
    <citation type="journal article" date="2009" name="J. Bacteriol.">
        <title>Genome sequences of three Agrobacterium biovars help elucidate the evolution of multichromosome genomes in bacteria.</title>
        <authorList>
            <person name="Slater S.C."/>
            <person name="Goldman B.S."/>
            <person name="Goodner B."/>
            <person name="Setubal J.C."/>
            <person name="Farrand S.K."/>
            <person name="Nester E.W."/>
            <person name="Burr T.J."/>
            <person name="Banta L."/>
            <person name="Dickerman A.W."/>
            <person name="Paulsen I."/>
            <person name="Otten L."/>
            <person name="Suen G."/>
            <person name="Welch R."/>
            <person name="Almeida N.F."/>
            <person name="Arnold F."/>
            <person name="Burton O.T."/>
            <person name="Du Z."/>
            <person name="Ewing A."/>
            <person name="Godsy E."/>
            <person name="Heisel S."/>
            <person name="Houmiel K.L."/>
            <person name="Jhaveri J."/>
            <person name="Lu J."/>
            <person name="Miller N.M."/>
            <person name="Norton S."/>
            <person name="Chen Q."/>
            <person name="Phoolcharoen W."/>
            <person name="Ohlin V."/>
            <person name="Ondrusek D."/>
            <person name="Pride N."/>
            <person name="Stricklin S.L."/>
            <person name="Sun J."/>
            <person name="Wheeler C."/>
            <person name="Wilson L."/>
            <person name="Zhu H."/>
            <person name="Wood D.W."/>
        </authorList>
    </citation>
    <scope>NUCLEOTIDE SEQUENCE [LARGE SCALE GENOMIC DNA]</scope>
    <source>
        <strain evidence="7">K84 / ATCC BAA-868</strain>
        <plasmid evidence="6 7">pAtK84b</plasmid>
    </source>
</reference>
<dbReference type="GO" id="GO:0015833">
    <property type="term" value="P:peptide transport"/>
    <property type="evidence" value="ECO:0007669"/>
    <property type="project" value="TreeGrafter"/>
</dbReference>
<keyword evidence="6" id="KW-0614">Plasmid</keyword>
<dbReference type="AlphaFoldDB" id="B9JPD4"/>
<feature type="chain" id="PRO_5002884991" evidence="4">
    <location>
        <begin position="28"/>
        <end position="522"/>
    </location>
</feature>
<sequence>MASMKRRTFIGTAAAIAVSLSSGIAFAQEDTRPDLRIAVQKNPETQEPVDTASNVAFRNNPSIHEPLLKLDLNGDYTVQPNLAISWKWVDDKTLELKLRKDVIFHDGREMTADDVAFSFGPERLTDPKAPGYPSYLTNFSSLDHVEVVDPETVRFVTKFKDPILLQRLAAYPAVVISKDAWVKMGSDWVKWKQKPVGAGPYKVVESVANDHVTLAANDQYFGGKPNAKTITFKVVPEVSSRIAGLLAGDYDIATDLPPDQLDVVNKSDNAKIVGGPVPNNRILFYDKNNPALKDPRVRQALSLAIDRQAIVDSIWNGKTVVPNGAQFKEFGPVYLKGRPKPEYNPEKAQQLLKDAGYKGEQITIRSQNNYYTAENPVSEAIVAMWQAVGINAKLEFVEAGKLFDNANGRAAGNWSSTAVISDPYVSIYALSFAKTATMGTQKIWINDDFDALGAKLEQAVAPADRAKTFSDMLDIIELKDPGITVLHQNAVFYGISNKVKWEPKQSFAMDLGPLSLSFGNTR</sequence>
<feature type="signal peptide" evidence="4">
    <location>
        <begin position="1"/>
        <end position="27"/>
    </location>
</feature>
<dbReference type="EMBL" id="CP000630">
    <property type="protein sequence ID" value="ACM31003.1"/>
    <property type="molecule type" value="Genomic_DNA"/>
</dbReference>
<dbReference type="GO" id="GO:0043190">
    <property type="term" value="C:ATP-binding cassette (ABC) transporter complex"/>
    <property type="evidence" value="ECO:0007669"/>
    <property type="project" value="InterPro"/>
</dbReference>
<evidence type="ECO:0000259" key="5">
    <source>
        <dbReference type="Pfam" id="PF00496"/>
    </source>
</evidence>
<comment type="similarity">
    <text evidence="2">Belongs to the bacterial solute-binding protein 5 family.</text>
</comment>
<dbReference type="PANTHER" id="PTHR30290">
    <property type="entry name" value="PERIPLASMIC BINDING COMPONENT OF ABC TRANSPORTER"/>
    <property type="match status" value="1"/>
</dbReference>
<evidence type="ECO:0000313" key="7">
    <source>
        <dbReference type="Proteomes" id="UP000001600"/>
    </source>
</evidence>
<gene>
    <name evidence="6" type="primary">accA</name>
    <name evidence="6" type="ordered locus">Arad_14132</name>
</gene>
<dbReference type="GO" id="GO:0030288">
    <property type="term" value="C:outer membrane-bounded periplasmic space"/>
    <property type="evidence" value="ECO:0007669"/>
    <property type="project" value="UniProtKB-ARBA"/>
</dbReference>
<dbReference type="InterPro" id="IPR000914">
    <property type="entry name" value="SBP_5_dom"/>
</dbReference>
<dbReference type="PIRSF" id="PIRSF002741">
    <property type="entry name" value="MppA"/>
    <property type="match status" value="1"/>
</dbReference>
<dbReference type="CDD" id="cd08515">
    <property type="entry name" value="PBP2_NikA_DppA_OppA_like_10"/>
    <property type="match status" value="1"/>
</dbReference>
<organism evidence="6 7">
    <name type="scientific">Rhizobium rhizogenes (strain K84 / ATCC BAA-868)</name>
    <name type="common">Agrobacterium radiobacter</name>
    <dbReference type="NCBI Taxonomy" id="311403"/>
    <lineage>
        <taxon>Bacteria</taxon>
        <taxon>Pseudomonadati</taxon>
        <taxon>Pseudomonadota</taxon>
        <taxon>Alphaproteobacteria</taxon>
        <taxon>Hyphomicrobiales</taxon>
        <taxon>Rhizobiaceae</taxon>
        <taxon>Rhizobium/Agrobacterium group</taxon>
        <taxon>Rhizobium</taxon>
    </lineage>
</organism>
<dbReference type="PANTHER" id="PTHR30290:SF38">
    <property type="entry name" value="D,D-DIPEPTIDE-BINDING PERIPLASMIC PROTEIN DDPA-RELATED"/>
    <property type="match status" value="1"/>
</dbReference>